<keyword evidence="4" id="KW-0699">rRNA-binding</keyword>
<dbReference type="PANTHER" id="PTHR10871">
    <property type="entry name" value="30S RIBOSOMAL PROTEIN S13/40S RIBOSOMAL PROTEIN S18"/>
    <property type="match status" value="1"/>
</dbReference>
<evidence type="ECO:0000256" key="3">
    <source>
        <dbReference type="ARBA" id="ARBA00023274"/>
    </source>
</evidence>
<dbReference type="PROSITE" id="PS00646">
    <property type="entry name" value="RIBOSOMAL_S13_1"/>
    <property type="match status" value="1"/>
</dbReference>
<dbReference type="InterPro" id="IPR001892">
    <property type="entry name" value="Ribosomal_uS13"/>
</dbReference>
<dbReference type="InterPro" id="IPR018269">
    <property type="entry name" value="Ribosomal_uS13_CS"/>
</dbReference>
<dbReference type="InterPro" id="IPR027437">
    <property type="entry name" value="Rbsml_uS13_C"/>
</dbReference>
<feature type="region of interest" description="Disordered" evidence="5">
    <location>
        <begin position="1"/>
        <end position="30"/>
    </location>
</feature>
<dbReference type="GO" id="GO:0015935">
    <property type="term" value="C:small ribosomal subunit"/>
    <property type="evidence" value="ECO:0007669"/>
    <property type="project" value="TreeGrafter"/>
</dbReference>
<dbReference type="GO" id="GO:0019843">
    <property type="term" value="F:rRNA binding"/>
    <property type="evidence" value="ECO:0007669"/>
    <property type="project" value="UniProtKB-UniRule"/>
</dbReference>
<dbReference type="SUPFAM" id="SSF46946">
    <property type="entry name" value="S13-like H2TH domain"/>
    <property type="match status" value="1"/>
</dbReference>
<feature type="compositionally biased region" description="Basic residues" evidence="5">
    <location>
        <begin position="175"/>
        <end position="184"/>
    </location>
</feature>
<keyword evidence="2 4" id="KW-0689">Ribosomal protein</keyword>
<gene>
    <name evidence="6" type="primary">rpsM</name>
    <name evidence="4" type="synonym">rps13</name>
    <name evidence="6" type="ORF">CL944_00900</name>
</gene>
<name>A0A2D6LP96_9ARCH</name>
<dbReference type="InterPro" id="IPR010979">
    <property type="entry name" value="Ribosomal_uS13-like_H2TH"/>
</dbReference>
<accession>A0A2D6LP96</accession>
<protein>
    <recommendedName>
        <fullName evidence="4">Small ribosomal subunit protein uS13</fullName>
    </recommendedName>
</protein>
<keyword evidence="4" id="KW-0694">RNA-binding</keyword>
<dbReference type="PROSITE" id="PS50159">
    <property type="entry name" value="RIBOSOMAL_S13_2"/>
    <property type="match status" value="1"/>
</dbReference>
<dbReference type="Gene3D" id="1.10.8.50">
    <property type="match status" value="1"/>
</dbReference>
<organism evidence="6 7">
    <name type="scientific">Candidatus Iainarchaeum sp</name>
    <dbReference type="NCBI Taxonomy" id="3101447"/>
    <lineage>
        <taxon>Archaea</taxon>
        <taxon>Candidatus Iainarchaeota</taxon>
        <taxon>Candidatus Iainarchaeia</taxon>
        <taxon>Candidatus Iainarchaeales</taxon>
        <taxon>Candidatus Iainarchaeaceae</taxon>
        <taxon>Candidatus Iainarchaeum</taxon>
    </lineage>
</organism>
<reference evidence="7" key="1">
    <citation type="submission" date="2017-09" db="EMBL/GenBank/DDBJ databases">
        <title>The Reconstruction of 2,631 Draft Metagenome-Assembled Genomes from the Global Oceans.</title>
        <authorList>
            <person name="Tully B.J."/>
            <person name="Graham E.D."/>
            <person name="Heidelberg J.F."/>
        </authorList>
    </citation>
    <scope>NUCLEOTIDE SEQUENCE [LARGE SCALE GENOMIC DNA]</scope>
</reference>
<evidence type="ECO:0000256" key="1">
    <source>
        <dbReference type="ARBA" id="ARBA00008080"/>
    </source>
</evidence>
<feature type="region of interest" description="Disordered" evidence="5">
    <location>
        <begin position="174"/>
        <end position="197"/>
    </location>
</feature>
<proteinExistence type="inferred from homology"/>
<sequence>MVEEQKNEKEIKTTDKAVLPKADAAQKAPTDATVTEKKVQKPVENIELIVRVADNDLDGKATVIRALTKIRGIGLRMAKNIAIVFEKETGASGNEKLGELKEEHVKKLEQIVLKPTDFNIPVWSLNRQNDFTTGENTHRIMGELEFGLRTDLQRLGEIKSYRGLRHTWKLPVRGQRNKSTHRNKGTTVGVTKKDNKK</sequence>
<evidence type="ECO:0000256" key="2">
    <source>
        <dbReference type="ARBA" id="ARBA00022980"/>
    </source>
</evidence>
<keyword evidence="3 4" id="KW-0687">Ribonucleoprotein</keyword>
<feature type="compositionally biased region" description="Basic and acidic residues" evidence="5">
    <location>
        <begin position="1"/>
        <end position="15"/>
    </location>
</feature>
<dbReference type="PANTHER" id="PTHR10871:SF3">
    <property type="entry name" value="SMALL RIBOSOMAL SUBUNIT PROTEIN US13"/>
    <property type="match status" value="1"/>
</dbReference>
<comment type="function">
    <text evidence="4">Located at the top of the head of the 30S subunit, it contacts several helices of the 16S rRNA. In the 70S ribosome it contacts the 23S rRNA (bridge B1a) and protein L5 of the 50S subunit (bridge B1b), connecting the 2 subunits; these bridges are implicated in subunit movement.</text>
</comment>
<dbReference type="Gene3D" id="4.10.910.10">
    <property type="entry name" value="30s ribosomal protein s13, domain 2"/>
    <property type="match status" value="1"/>
</dbReference>
<evidence type="ECO:0000256" key="5">
    <source>
        <dbReference type="SAM" id="MobiDB-lite"/>
    </source>
</evidence>
<comment type="subunit">
    <text evidence="4">Part of the 30S ribosomal subunit. Forms a loose heterodimer with protein S19. Forms two bridges to the 50S subunit in the 70S ribosome.</text>
</comment>
<dbReference type="GO" id="GO:0006412">
    <property type="term" value="P:translation"/>
    <property type="evidence" value="ECO:0007669"/>
    <property type="project" value="UniProtKB-UniRule"/>
</dbReference>
<comment type="similarity">
    <text evidence="1 4">Belongs to the universal ribosomal protein uS13 family.</text>
</comment>
<evidence type="ECO:0000313" key="7">
    <source>
        <dbReference type="Proteomes" id="UP000226712"/>
    </source>
</evidence>
<dbReference type="Proteomes" id="UP000226712">
    <property type="component" value="Unassembled WGS sequence"/>
</dbReference>
<evidence type="ECO:0000313" key="6">
    <source>
        <dbReference type="EMBL" id="MAG18013.1"/>
    </source>
</evidence>
<dbReference type="EMBL" id="NZBD01000004">
    <property type="protein sequence ID" value="MAG18013.1"/>
    <property type="molecule type" value="Genomic_DNA"/>
</dbReference>
<dbReference type="AlphaFoldDB" id="A0A2D6LP96"/>
<dbReference type="Pfam" id="PF00416">
    <property type="entry name" value="Ribosomal_S13"/>
    <property type="match status" value="1"/>
</dbReference>
<dbReference type="HAMAP" id="MF_01315">
    <property type="entry name" value="Ribosomal_uS13"/>
    <property type="match status" value="1"/>
</dbReference>
<dbReference type="GO" id="GO:0003735">
    <property type="term" value="F:structural constituent of ribosome"/>
    <property type="evidence" value="ECO:0007669"/>
    <property type="project" value="InterPro"/>
</dbReference>
<comment type="caution">
    <text evidence="6">The sequence shown here is derived from an EMBL/GenBank/DDBJ whole genome shotgun (WGS) entry which is preliminary data.</text>
</comment>
<evidence type="ECO:0000256" key="4">
    <source>
        <dbReference type="HAMAP-Rule" id="MF_01315"/>
    </source>
</evidence>
<dbReference type="GO" id="GO:0005829">
    <property type="term" value="C:cytosol"/>
    <property type="evidence" value="ECO:0007669"/>
    <property type="project" value="TreeGrafter"/>
</dbReference>